<dbReference type="eggNOG" id="KOG3930">
    <property type="taxonomic scope" value="Eukaryota"/>
</dbReference>
<dbReference type="SUPFAM" id="SSF47769">
    <property type="entry name" value="SAM/Pointed domain"/>
    <property type="match status" value="1"/>
</dbReference>
<dbReference type="HOGENOM" id="CLU_564085_0_0_1"/>
<dbReference type="OMA" id="VHITGVH"/>
<dbReference type="PANTHER" id="PTHR21359">
    <property type="entry name" value="DUF5577 DOMAIN-CONTAINING PROTEIN"/>
    <property type="match status" value="1"/>
</dbReference>
<dbReference type="InterPro" id="IPR040772">
    <property type="entry name" value="C19orf47_SAM"/>
</dbReference>
<dbReference type="PROSITE" id="PS50105">
    <property type="entry name" value="SAM_DOMAIN"/>
    <property type="match status" value="1"/>
</dbReference>
<dbReference type="Proteomes" id="UP000008792">
    <property type="component" value="Unassembled WGS sequence"/>
</dbReference>
<protein>
    <recommendedName>
        <fullName evidence="2">SAM domain-containing protein</fullName>
    </recommendedName>
</protein>
<keyword evidence="4" id="KW-1185">Reference proteome</keyword>
<evidence type="ECO:0000256" key="1">
    <source>
        <dbReference type="SAM" id="MobiDB-lite"/>
    </source>
</evidence>
<dbReference type="InterPro" id="IPR001660">
    <property type="entry name" value="SAM"/>
</dbReference>
<dbReference type="Gene3D" id="1.10.150.50">
    <property type="entry name" value="Transcription Factor, Ets-1"/>
    <property type="match status" value="1"/>
</dbReference>
<dbReference type="CDD" id="cd09531">
    <property type="entry name" value="SAM_CS047"/>
    <property type="match status" value="1"/>
</dbReference>
<dbReference type="OrthoDB" id="10067653at2759"/>
<dbReference type="Pfam" id="PF18017">
    <property type="entry name" value="SAM_4"/>
    <property type="match status" value="1"/>
</dbReference>
<sequence>MSKSSAARWVKFFNAGGIPSPAAASYAHIFVENRIQEDMLLDLNKEYLREMGITPMGDIIAILRHAKQVSDQNVLDKVLISEAPLPKTMSKTVAGAAPVPPSSKHVPPSSKHVSSSPVAAGNANKASPPTKPARRVLPEHEGKYKVTLPSGTTERSKQILAKREQLYSDRVSSTKKTDVFARLHNSKSDDDAQEGIVSSSGESNVRVHITGVHKGSSVKVAATSSNNSVFARLGGKQSLDLVQHNTGLAKEIKSILKNTQGTNSGSGARRNTPIVKAKNIATSVVRSQQKVMLVHKVPLKRGDDSEDESMDDEDLIGADSDFDSEAEDCELDVDMAAPAEKIVKFASTAEVREIAPHTPYKARGNSSFARNIKSRLGLVSKLHATRKTYNLKASPPQKPGARLSPVKGKAIRMRSDELLTRQDTLPVHKRLGTTASAQPPPPRTQQRDYKPNSFAPRRHSSVNAGHRPRIQANSVFDRLGFNNSL</sequence>
<evidence type="ECO:0000259" key="2">
    <source>
        <dbReference type="PROSITE" id="PS50105"/>
    </source>
</evidence>
<dbReference type="FunCoup" id="B4M9A0">
    <property type="interactions" value="398"/>
</dbReference>
<dbReference type="InParanoid" id="B4M9A0"/>
<dbReference type="EMBL" id="CH940654">
    <property type="protein sequence ID" value="EDW57776.1"/>
    <property type="molecule type" value="Genomic_DNA"/>
</dbReference>
<dbReference type="KEGG" id="dvi:6634362"/>
<feature type="domain" description="SAM" evidence="2">
    <location>
        <begin position="1"/>
        <end position="72"/>
    </location>
</feature>
<dbReference type="GO" id="GO:0005634">
    <property type="term" value="C:nucleus"/>
    <property type="evidence" value="ECO:0007669"/>
    <property type="project" value="TreeGrafter"/>
</dbReference>
<reference evidence="3 4" key="1">
    <citation type="journal article" date="2007" name="Nature">
        <title>Evolution of genes and genomes on the Drosophila phylogeny.</title>
        <authorList>
            <consortium name="Drosophila 12 Genomes Consortium"/>
            <person name="Clark A.G."/>
            <person name="Eisen M.B."/>
            <person name="Smith D.R."/>
            <person name="Bergman C.M."/>
            <person name="Oliver B."/>
            <person name="Markow T.A."/>
            <person name="Kaufman T.C."/>
            <person name="Kellis M."/>
            <person name="Gelbart W."/>
            <person name="Iyer V.N."/>
            <person name="Pollard D.A."/>
            <person name="Sackton T.B."/>
            <person name="Larracuente A.M."/>
            <person name="Singh N.D."/>
            <person name="Abad J.P."/>
            <person name="Abt D.N."/>
            <person name="Adryan B."/>
            <person name="Aguade M."/>
            <person name="Akashi H."/>
            <person name="Anderson W.W."/>
            <person name="Aquadro C.F."/>
            <person name="Ardell D.H."/>
            <person name="Arguello R."/>
            <person name="Artieri C.G."/>
            <person name="Barbash D.A."/>
            <person name="Barker D."/>
            <person name="Barsanti P."/>
            <person name="Batterham P."/>
            <person name="Batzoglou S."/>
            <person name="Begun D."/>
            <person name="Bhutkar A."/>
            <person name="Blanco E."/>
            <person name="Bosak S.A."/>
            <person name="Bradley R.K."/>
            <person name="Brand A.D."/>
            <person name="Brent M.R."/>
            <person name="Brooks A.N."/>
            <person name="Brown R.H."/>
            <person name="Butlin R.K."/>
            <person name="Caggese C."/>
            <person name="Calvi B.R."/>
            <person name="Bernardo de Carvalho A."/>
            <person name="Caspi A."/>
            <person name="Castrezana S."/>
            <person name="Celniker S.E."/>
            <person name="Chang J.L."/>
            <person name="Chapple C."/>
            <person name="Chatterji S."/>
            <person name="Chinwalla A."/>
            <person name="Civetta A."/>
            <person name="Clifton S.W."/>
            <person name="Comeron J.M."/>
            <person name="Costello J.C."/>
            <person name="Coyne J.A."/>
            <person name="Daub J."/>
            <person name="David R.G."/>
            <person name="Delcher A.L."/>
            <person name="Delehaunty K."/>
            <person name="Do C.B."/>
            <person name="Ebling H."/>
            <person name="Edwards K."/>
            <person name="Eickbush T."/>
            <person name="Evans J.D."/>
            <person name="Filipski A."/>
            <person name="Findeiss S."/>
            <person name="Freyhult E."/>
            <person name="Fulton L."/>
            <person name="Fulton R."/>
            <person name="Garcia A.C."/>
            <person name="Gardiner A."/>
            <person name="Garfield D.A."/>
            <person name="Garvin B.E."/>
            <person name="Gibson G."/>
            <person name="Gilbert D."/>
            <person name="Gnerre S."/>
            <person name="Godfrey J."/>
            <person name="Good R."/>
            <person name="Gotea V."/>
            <person name="Gravely B."/>
            <person name="Greenberg A.J."/>
            <person name="Griffiths-Jones S."/>
            <person name="Gross S."/>
            <person name="Guigo R."/>
            <person name="Gustafson E.A."/>
            <person name="Haerty W."/>
            <person name="Hahn M.W."/>
            <person name="Halligan D.L."/>
            <person name="Halpern A.L."/>
            <person name="Halter G.M."/>
            <person name="Han M.V."/>
            <person name="Heger A."/>
            <person name="Hillier L."/>
            <person name="Hinrichs A.S."/>
            <person name="Holmes I."/>
            <person name="Hoskins R.A."/>
            <person name="Hubisz M.J."/>
            <person name="Hultmark D."/>
            <person name="Huntley M.A."/>
            <person name="Jaffe D.B."/>
            <person name="Jagadeeshan S."/>
            <person name="Jeck W.R."/>
            <person name="Johnson J."/>
            <person name="Jones C.D."/>
            <person name="Jordan W.C."/>
            <person name="Karpen G.H."/>
            <person name="Kataoka E."/>
            <person name="Keightley P.D."/>
            <person name="Kheradpour P."/>
            <person name="Kirkness E.F."/>
            <person name="Koerich L.B."/>
            <person name="Kristiansen K."/>
            <person name="Kudrna D."/>
            <person name="Kulathinal R.J."/>
            <person name="Kumar S."/>
            <person name="Kwok R."/>
            <person name="Lander E."/>
            <person name="Langley C.H."/>
            <person name="Lapoint R."/>
            <person name="Lazzaro B.P."/>
            <person name="Lee S.J."/>
            <person name="Levesque L."/>
            <person name="Li R."/>
            <person name="Lin C.F."/>
            <person name="Lin M.F."/>
            <person name="Lindblad-Toh K."/>
            <person name="Llopart A."/>
            <person name="Long M."/>
            <person name="Low L."/>
            <person name="Lozovsky E."/>
            <person name="Lu J."/>
            <person name="Luo M."/>
            <person name="Machado C.A."/>
            <person name="Makalowski W."/>
            <person name="Marzo M."/>
            <person name="Matsuda M."/>
            <person name="Matzkin L."/>
            <person name="McAllister B."/>
            <person name="McBride C.S."/>
            <person name="McKernan B."/>
            <person name="McKernan K."/>
            <person name="Mendez-Lago M."/>
            <person name="Minx P."/>
            <person name="Mollenhauer M.U."/>
            <person name="Montooth K."/>
            <person name="Mount S.M."/>
            <person name="Mu X."/>
            <person name="Myers E."/>
            <person name="Negre B."/>
            <person name="Newfeld S."/>
            <person name="Nielsen R."/>
            <person name="Noor M.A."/>
            <person name="O'Grady P."/>
            <person name="Pachter L."/>
            <person name="Papaceit M."/>
            <person name="Parisi M.J."/>
            <person name="Parisi M."/>
            <person name="Parts L."/>
            <person name="Pedersen J.S."/>
            <person name="Pesole G."/>
            <person name="Phillippy A.M."/>
            <person name="Ponting C.P."/>
            <person name="Pop M."/>
            <person name="Porcelli D."/>
            <person name="Powell J.R."/>
            <person name="Prohaska S."/>
            <person name="Pruitt K."/>
            <person name="Puig M."/>
            <person name="Quesneville H."/>
            <person name="Ram K.R."/>
            <person name="Rand D."/>
            <person name="Rasmussen M.D."/>
            <person name="Reed L.K."/>
            <person name="Reenan R."/>
            <person name="Reily A."/>
            <person name="Remington K.A."/>
            <person name="Rieger T.T."/>
            <person name="Ritchie M.G."/>
            <person name="Robin C."/>
            <person name="Rogers Y.H."/>
            <person name="Rohde C."/>
            <person name="Rozas J."/>
            <person name="Rubenfield M.J."/>
            <person name="Ruiz A."/>
            <person name="Russo S."/>
            <person name="Salzberg S.L."/>
            <person name="Sanchez-Gracia A."/>
            <person name="Saranga D.J."/>
            <person name="Sato H."/>
            <person name="Schaeffer S.W."/>
            <person name="Schatz M.C."/>
            <person name="Schlenke T."/>
            <person name="Schwartz R."/>
            <person name="Segarra C."/>
            <person name="Singh R.S."/>
            <person name="Sirot L."/>
            <person name="Sirota M."/>
            <person name="Sisneros N.B."/>
            <person name="Smith C.D."/>
            <person name="Smith T.F."/>
            <person name="Spieth J."/>
            <person name="Stage D.E."/>
            <person name="Stark A."/>
            <person name="Stephan W."/>
            <person name="Strausberg R.L."/>
            <person name="Strempel S."/>
            <person name="Sturgill D."/>
            <person name="Sutton G."/>
            <person name="Sutton G.G."/>
            <person name="Tao W."/>
            <person name="Teichmann S."/>
            <person name="Tobari Y.N."/>
            <person name="Tomimura Y."/>
            <person name="Tsolas J.M."/>
            <person name="Valente V.L."/>
            <person name="Venter E."/>
            <person name="Venter J.C."/>
            <person name="Vicario S."/>
            <person name="Vieira F.G."/>
            <person name="Vilella A.J."/>
            <person name="Villasante A."/>
            <person name="Walenz B."/>
            <person name="Wang J."/>
            <person name="Wasserman M."/>
            <person name="Watts T."/>
            <person name="Wilson D."/>
            <person name="Wilson R.K."/>
            <person name="Wing R.A."/>
            <person name="Wolfner M.F."/>
            <person name="Wong A."/>
            <person name="Wong G.K."/>
            <person name="Wu C.I."/>
            <person name="Wu G."/>
            <person name="Yamamoto D."/>
            <person name="Yang H.P."/>
            <person name="Yang S.P."/>
            <person name="Yorke J.A."/>
            <person name="Yoshida K."/>
            <person name="Zdobnov E."/>
            <person name="Zhang P."/>
            <person name="Zhang Y."/>
            <person name="Zimin A.V."/>
            <person name="Baldwin J."/>
            <person name="Abdouelleil A."/>
            <person name="Abdulkadir J."/>
            <person name="Abebe A."/>
            <person name="Abera B."/>
            <person name="Abreu J."/>
            <person name="Acer S.C."/>
            <person name="Aftuck L."/>
            <person name="Alexander A."/>
            <person name="An P."/>
            <person name="Anderson E."/>
            <person name="Anderson S."/>
            <person name="Arachi H."/>
            <person name="Azer M."/>
            <person name="Bachantsang P."/>
            <person name="Barry A."/>
            <person name="Bayul T."/>
            <person name="Berlin A."/>
            <person name="Bessette D."/>
            <person name="Bloom T."/>
            <person name="Blye J."/>
            <person name="Boguslavskiy L."/>
            <person name="Bonnet C."/>
            <person name="Boukhgalter B."/>
            <person name="Bourzgui I."/>
            <person name="Brown A."/>
            <person name="Cahill P."/>
            <person name="Channer S."/>
            <person name="Cheshatsang Y."/>
            <person name="Chuda L."/>
            <person name="Citroen M."/>
            <person name="Collymore A."/>
            <person name="Cooke P."/>
            <person name="Costello M."/>
            <person name="D'Aco K."/>
            <person name="Daza R."/>
            <person name="De Haan G."/>
            <person name="DeGray S."/>
            <person name="DeMaso C."/>
            <person name="Dhargay N."/>
            <person name="Dooley K."/>
            <person name="Dooley E."/>
            <person name="Doricent M."/>
            <person name="Dorje P."/>
            <person name="Dorjee K."/>
            <person name="Dupes A."/>
            <person name="Elong R."/>
            <person name="Falk J."/>
            <person name="Farina A."/>
            <person name="Faro S."/>
            <person name="Ferguson D."/>
            <person name="Fisher S."/>
            <person name="Foley C.D."/>
            <person name="Franke A."/>
            <person name="Friedrich D."/>
            <person name="Gadbois L."/>
            <person name="Gearin G."/>
            <person name="Gearin C.R."/>
            <person name="Giannoukos G."/>
            <person name="Goode T."/>
            <person name="Graham J."/>
            <person name="Grandbois E."/>
            <person name="Grewal S."/>
            <person name="Gyaltsen K."/>
            <person name="Hafez N."/>
            <person name="Hagos B."/>
            <person name="Hall J."/>
            <person name="Henson C."/>
            <person name="Hollinger A."/>
            <person name="Honan T."/>
            <person name="Huard M.D."/>
            <person name="Hughes L."/>
            <person name="Hurhula B."/>
            <person name="Husby M.E."/>
            <person name="Kamat A."/>
            <person name="Kanga B."/>
            <person name="Kashin S."/>
            <person name="Khazanovich D."/>
            <person name="Kisner P."/>
            <person name="Lance K."/>
            <person name="Lara M."/>
            <person name="Lee W."/>
            <person name="Lennon N."/>
            <person name="Letendre F."/>
            <person name="LeVine R."/>
            <person name="Lipovsky A."/>
            <person name="Liu X."/>
            <person name="Liu J."/>
            <person name="Liu S."/>
            <person name="Lokyitsang T."/>
            <person name="Lokyitsang Y."/>
            <person name="Lubonja R."/>
            <person name="Lui A."/>
            <person name="MacDonald P."/>
            <person name="Magnisalis V."/>
            <person name="Maru K."/>
            <person name="Matthews C."/>
            <person name="McCusker W."/>
            <person name="McDonough S."/>
            <person name="Mehta T."/>
            <person name="Meldrim J."/>
            <person name="Meneus L."/>
            <person name="Mihai O."/>
            <person name="Mihalev A."/>
            <person name="Mihova T."/>
            <person name="Mittelman R."/>
            <person name="Mlenga V."/>
            <person name="Montmayeur A."/>
            <person name="Mulrain L."/>
            <person name="Navidi A."/>
            <person name="Naylor J."/>
            <person name="Negash T."/>
            <person name="Nguyen T."/>
            <person name="Nguyen N."/>
            <person name="Nicol R."/>
            <person name="Norbu C."/>
            <person name="Norbu N."/>
            <person name="Novod N."/>
            <person name="O'Neill B."/>
            <person name="Osman S."/>
            <person name="Markiewicz E."/>
            <person name="Oyono O.L."/>
            <person name="Patti C."/>
            <person name="Phunkhang P."/>
            <person name="Pierre F."/>
            <person name="Priest M."/>
            <person name="Raghuraman S."/>
            <person name="Rege F."/>
            <person name="Reyes R."/>
            <person name="Rise C."/>
            <person name="Rogov P."/>
            <person name="Ross K."/>
            <person name="Ryan E."/>
            <person name="Settipalli S."/>
            <person name="Shea T."/>
            <person name="Sherpa N."/>
            <person name="Shi L."/>
            <person name="Shih D."/>
            <person name="Sparrow T."/>
            <person name="Spaulding J."/>
            <person name="Stalker J."/>
            <person name="Stange-Thomann N."/>
            <person name="Stavropoulos S."/>
            <person name="Stone C."/>
            <person name="Strader C."/>
            <person name="Tesfaye S."/>
            <person name="Thomson T."/>
            <person name="Thoulutsang Y."/>
            <person name="Thoulutsang D."/>
            <person name="Topham K."/>
            <person name="Topping I."/>
            <person name="Tsamla T."/>
            <person name="Vassiliev H."/>
            <person name="Vo A."/>
            <person name="Wangchuk T."/>
            <person name="Wangdi T."/>
            <person name="Weiand M."/>
            <person name="Wilkinson J."/>
            <person name="Wilson A."/>
            <person name="Yadav S."/>
            <person name="Young G."/>
            <person name="Yu Q."/>
            <person name="Zembek L."/>
            <person name="Zhong D."/>
            <person name="Zimmer A."/>
            <person name="Zwirko Z."/>
            <person name="Jaffe D.B."/>
            <person name="Alvarez P."/>
            <person name="Brockman W."/>
            <person name="Butler J."/>
            <person name="Chin C."/>
            <person name="Gnerre S."/>
            <person name="Grabherr M."/>
            <person name="Kleber M."/>
            <person name="Mauceli E."/>
            <person name="MacCallum I."/>
        </authorList>
    </citation>
    <scope>NUCLEOTIDE SEQUENCE [LARGE SCALE GENOMIC DNA]</scope>
    <source>
        <strain evidence="4">Tucson 15010-1051.87</strain>
    </source>
</reference>
<dbReference type="AlphaFoldDB" id="B4M9A0"/>
<feature type="compositionally biased region" description="Low complexity" evidence="1">
    <location>
        <begin position="102"/>
        <end position="120"/>
    </location>
</feature>
<dbReference type="PANTHER" id="PTHR21359:SF1">
    <property type="entry name" value="DUF5577 DOMAIN-CONTAINING PROTEIN"/>
    <property type="match status" value="1"/>
</dbReference>
<feature type="region of interest" description="Disordered" evidence="1">
    <location>
        <begin position="421"/>
        <end position="471"/>
    </location>
</feature>
<proteinExistence type="predicted"/>
<gene>
    <name evidence="3" type="primary">Dvir\GJ17954</name>
    <name evidence="3" type="ORF">Dvir_GJ17954</name>
</gene>
<evidence type="ECO:0000313" key="3">
    <source>
        <dbReference type="EMBL" id="EDW57776.1"/>
    </source>
</evidence>
<accession>B4M9A0</accession>
<feature type="region of interest" description="Disordered" evidence="1">
    <location>
        <begin position="91"/>
        <end position="141"/>
    </location>
</feature>
<dbReference type="PhylomeDB" id="B4M9A0"/>
<evidence type="ECO:0000313" key="4">
    <source>
        <dbReference type="Proteomes" id="UP000008792"/>
    </source>
</evidence>
<dbReference type="InterPro" id="IPR039161">
    <property type="entry name" value="C19orf47-like"/>
</dbReference>
<dbReference type="InterPro" id="IPR013761">
    <property type="entry name" value="SAM/pointed_sf"/>
</dbReference>
<name>B4M9A0_DROVI</name>
<organism evidence="3 4">
    <name type="scientific">Drosophila virilis</name>
    <name type="common">Fruit fly</name>
    <dbReference type="NCBI Taxonomy" id="7244"/>
    <lineage>
        <taxon>Eukaryota</taxon>
        <taxon>Metazoa</taxon>
        <taxon>Ecdysozoa</taxon>
        <taxon>Arthropoda</taxon>
        <taxon>Hexapoda</taxon>
        <taxon>Insecta</taxon>
        <taxon>Pterygota</taxon>
        <taxon>Neoptera</taxon>
        <taxon>Endopterygota</taxon>
        <taxon>Diptera</taxon>
        <taxon>Brachycera</taxon>
        <taxon>Muscomorpha</taxon>
        <taxon>Ephydroidea</taxon>
        <taxon>Drosophilidae</taxon>
        <taxon>Drosophila</taxon>
    </lineage>
</organism>